<reference evidence="1" key="1">
    <citation type="submission" date="2022-06" db="EMBL/GenBank/DDBJ databases">
        <title>Phylogenomic reconstructions and comparative analyses of Kickxellomycotina fungi.</title>
        <authorList>
            <person name="Reynolds N.K."/>
            <person name="Stajich J.E."/>
            <person name="Barry K."/>
            <person name="Grigoriev I.V."/>
            <person name="Crous P."/>
            <person name="Smith M.E."/>
        </authorList>
    </citation>
    <scope>NUCLEOTIDE SEQUENCE</scope>
    <source>
        <strain evidence="1">RSA 2271</strain>
    </source>
</reference>
<proteinExistence type="predicted"/>
<gene>
    <name evidence="1" type="ORF">EV182_008808</name>
</gene>
<comment type="caution">
    <text evidence="1">The sequence shown here is derived from an EMBL/GenBank/DDBJ whole genome shotgun (WGS) entry which is preliminary data.</text>
</comment>
<dbReference type="EMBL" id="JAMZIH010010009">
    <property type="protein sequence ID" value="KAJ1669328.1"/>
    <property type="molecule type" value="Genomic_DNA"/>
</dbReference>
<protein>
    <submittedName>
        <fullName evidence="1">Uncharacterized protein</fullName>
    </submittedName>
</protein>
<evidence type="ECO:0000313" key="2">
    <source>
        <dbReference type="Proteomes" id="UP001145114"/>
    </source>
</evidence>
<evidence type="ECO:0000313" key="1">
    <source>
        <dbReference type="EMBL" id="KAJ1669328.1"/>
    </source>
</evidence>
<feature type="non-terminal residue" evidence="1">
    <location>
        <position position="1"/>
    </location>
</feature>
<name>A0ACC1H7V3_9FUNG</name>
<keyword evidence="2" id="KW-1185">Reference proteome</keyword>
<dbReference type="Proteomes" id="UP001145114">
    <property type="component" value="Unassembled WGS sequence"/>
</dbReference>
<accession>A0ACC1H7V3</accession>
<sequence length="70" mass="8052">LAEFVVLNESRQEYVVTNRREFTKVILSLICWSDDPSVSMNTDCEIYRGRWAWDQISILSKGELELVAAG</sequence>
<organism evidence="1 2">
    <name type="scientific">Spiromyces aspiralis</name>
    <dbReference type="NCBI Taxonomy" id="68401"/>
    <lineage>
        <taxon>Eukaryota</taxon>
        <taxon>Fungi</taxon>
        <taxon>Fungi incertae sedis</taxon>
        <taxon>Zoopagomycota</taxon>
        <taxon>Kickxellomycotina</taxon>
        <taxon>Kickxellomycetes</taxon>
        <taxon>Kickxellales</taxon>
        <taxon>Kickxellaceae</taxon>
        <taxon>Spiromyces</taxon>
    </lineage>
</organism>
<feature type="non-terminal residue" evidence="1">
    <location>
        <position position="70"/>
    </location>
</feature>